<comment type="caution">
    <text evidence="1">The sequence shown here is derived from an EMBL/GenBank/DDBJ whole genome shotgun (WGS) entry which is preliminary data.</text>
</comment>
<evidence type="ECO:0000313" key="1">
    <source>
        <dbReference type="EMBL" id="MFD2473046.1"/>
    </source>
</evidence>
<proteinExistence type="predicted"/>
<accession>A0ABW5HIN6</accession>
<dbReference type="EMBL" id="JBHUKS010000029">
    <property type="protein sequence ID" value="MFD2473046.1"/>
    <property type="molecule type" value="Genomic_DNA"/>
</dbReference>
<dbReference type="Proteomes" id="UP001597483">
    <property type="component" value="Unassembled WGS sequence"/>
</dbReference>
<sequence length="152" mass="15220">MKRFLGLFAIVLLAAGCGVRPSGVIPGEAAPSGPAVGSVGNTATVYFVLDGKLAPVSRTGVSDVYADRVRVLEQGPNEDERASGYTTELPPTFEPIAIGISEAAIGVNVRELTPNAVSQLVCTIVAAGGGGPSRTVVLSGGGQTLQPQGCGG</sequence>
<dbReference type="RefSeq" id="WP_378311214.1">
    <property type="nucleotide sequence ID" value="NZ_JBHUKS010000029.1"/>
</dbReference>
<evidence type="ECO:0008006" key="3">
    <source>
        <dbReference type="Google" id="ProtNLM"/>
    </source>
</evidence>
<evidence type="ECO:0000313" key="2">
    <source>
        <dbReference type="Proteomes" id="UP001597483"/>
    </source>
</evidence>
<name>A0ABW5HIN6_9PSEU</name>
<reference evidence="2" key="1">
    <citation type="journal article" date="2019" name="Int. J. Syst. Evol. Microbiol.">
        <title>The Global Catalogue of Microorganisms (GCM) 10K type strain sequencing project: providing services to taxonomists for standard genome sequencing and annotation.</title>
        <authorList>
            <consortium name="The Broad Institute Genomics Platform"/>
            <consortium name="The Broad Institute Genome Sequencing Center for Infectious Disease"/>
            <person name="Wu L."/>
            <person name="Ma J."/>
        </authorList>
    </citation>
    <scope>NUCLEOTIDE SEQUENCE [LARGE SCALE GENOMIC DNA]</scope>
    <source>
        <strain evidence="2">CGMCC 4.7641</strain>
    </source>
</reference>
<organism evidence="1 2">
    <name type="scientific">Amycolatopsis silviterrae</name>
    <dbReference type="NCBI Taxonomy" id="1656914"/>
    <lineage>
        <taxon>Bacteria</taxon>
        <taxon>Bacillati</taxon>
        <taxon>Actinomycetota</taxon>
        <taxon>Actinomycetes</taxon>
        <taxon>Pseudonocardiales</taxon>
        <taxon>Pseudonocardiaceae</taxon>
        <taxon>Amycolatopsis</taxon>
    </lineage>
</organism>
<keyword evidence="2" id="KW-1185">Reference proteome</keyword>
<gene>
    <name evidence="1" type="ORF">ACFSVL_37000</name>
</gene>
<dbReference type="PROSITE" id="PS51257">
    <property type="entry name" value="PROKAR_LIPOPROTEIN"/>
    <property type="match status" value="1"/>
</dbReference>
<protein>
    <recommendedName>
        <fullName evidence="3">GerMN domain-containing protein</fullName>
    </recommendedName>
</protein>